<evidence type="ECO:0000256" key="1">
    <source>
        <dbReference type="SAM" id="MobiDB-lite"/>
    </source>
</evidence>
<feature type="region of interest" description="Disordered" evidence="1">
    <location>
        <begin position="109"/>
        <end position="130"/>
    </location>
</feature>
<evidence type="ECO:0000256" key="2">
    <source>
        <dbReference type="SAM" id="Phobius"/>
    </source>
</evidence>
<keyword evidence="2" id="KW-1133">Transmembrane helix</keyword>
<sequence length="130" mass="13951">MSLPVEQQQQQPPQLGLSQQVYTTHSHHGSIGSVIAVLTVITVLGFVAGMIGRLCSGRRVRGLGQYDFESWVERKCSSCIDGRIGPPPPAPLSNISSSPDSVPVVIPIEIPEETKETEQSHQNPPPASNS</sequence>
<feature type="transmembrane region" description="Helical" evidence="2">
    <location>
        <begin position="31"/>
        <end position="51"/>
    </location>
</feature>
<dbReference type="PANTHER" id="PTHR33429">
    <property type="entry name" value="OS02G0708000 PROTEIN-RELATED"/>
    <property type="match status" value="1"/>
</dbReference>
<dbReference type="EMBL" id="MVGT01001823">
    <property type="protein sequence ID" value="OVA10805.1"/>
    <property type="molecule type" value="Genomic_DNA"/>
</dbReference>
<dbReference type="AlphaFoldDB" id="A0A200QK34"/>
<proteinExistence type="predicted"/>
<dbReference type="OMA" id="RRRIMGH"/>
<reference evidence="3 4" key="1">
    <citation type="journal article" date="2017" name="Mol. Plant">
        <title>The Genome of Medicinal Plant Macleaya cordata Provides New Insights into Benzylisoquinoline Alkaloids Metabolism.</title>
        <authorList>
            <person name="Liu X."/>
            <person name="Liu Y."/>
            <person name="Huang P."/>
            <person name="Ma Y."/>
            <person name="Qing Z."/>
            <person name="Tang Q."/>
            <person name="Cao H."/>
            <person name="Cheng P."/>
            <person name="Zheng Y."/>
            <person name="Yuan Z."/>
            <person name="Zhou Y."/>
            <person name="Liu J."/>
            <person name="Tang Z."/>
            <person name="Zhuo Y."/>
            <person name="Zhang Y."/>
            <person name="Yu L."/>
            <person name="Huang J."/>
            <person name="Yang P."/>
            <person name="Peng Q."/>
            <person name="Zhang J."/>
            <person name="Jiang W."/>
            <person name="Zhang Z."/>
            <person name="Lin K."/>
            <person name="Ro D.K."/>
            <person name="Chen X."/>
            <person name="Xiong X."/>
            <person name="Shang Y."/>
            <person name="Huang S."/>
            <person name="Zeng J."/>
        </authorList>
    </citation>
    <scope>NUCLEOTIDE SEQUENCE [LARGE SCALE GENOMIC DNA]</scope>
    <source>
        <strain evidence="4">cv. BLH2017</strain>
        <tissue evidence="3">Root</tissue>
    </source>
</reference>
<dbReference type="OrthoDB" id="1928111at2759"/>
<evidence type="ECO:0008006" key="5">
    <source>
        <dbReference type="Google" id="ProtNLM"/>
    </source>
</evidence>
<protein>
    <recommendedName>
        <fullName evidence="5">Transmembrane protein</fullName>
    </recommendedName>
</protein>
<dbReference type="InParanoid" id="A0A200QK34"/>
<dbReference type="STRING" id="56857.A0A200QK34"/>
<evidence type="ECO:0000313" key="3">
    <source>
        <dbReference type="EMBL" id="OVA10805.1"/>
    </source>
</evidence>
<accession>A0A200QK34</accession>
<evidence type="ECO:0000313" key="4">
    <source>
        <dbReference type="Proteomes" id="UP000195402"/>
    </source>
</evidence>
<dbReference type="PANTHER" id="PTHR33429:SF2">
    <property type="entry name" value="OS01G0888850 PROTEIN"/>
    <property type="match status" value="1"/>
</dbReference>
<comment type="caution">
    <text evidence="3">The sequence shown here is derived from an EMBL/GenBank/DDBJ whole genome shotgun (WGS) entry which is preliminary data.</text>
</comment>
<dbReference type="Proteomes" id="UP000195402">
    <property type="component" value="Unassembled WGS sequence"/>
</dbReference>
<gene>
    <name evidence="3" type="ORF">BVC80_8611g9</name>
</gene>
<keyword evidence="2" id="KW-0812">Transmembrane</keyword>
<keyword evidence="2" id="KW-0472">Membrane</keyword>
<dbReference type="FunCoup" id="A0A200QK34">
    <property type="interactions" value="38"/>
</dbReference>
<name>A0A200QK34_MACCD</name>
<keyword evidence="4" id="KW-1185">Reference proteome</keyword>
<organism evidence="3 4">
    <name type="scientific">Macleaya cordata</name>
    <name type="common">Five-seeded plume-poppy</name>
    <name type="synonym">Bocconia cordata</name>
    <dbReference type="NCBI Taxonomy" id="56857"/>
    <lineage>
        <taxon>Eukaryota</taxon>
        <taxon>Viridiplantae</taxon>
        <taxon>Streptophyta</taxon>
        <taxon>Embryophyta</taxon>
        <taxon>Tracheophyta</taxon>
        <taxon>Spermatophyta</taxon>
        <taxon>Magnoliopsida</taxon>
        <taxon>Ranunculales</taxon>
        <taxon>Papaveraceae</taxon>
        <taxon>Papaveroideae</taxon>
        <taxon>Macleaya</taxon>
    </lineage>
</organism>